<organism evidence="1 2">
    <name type="scientific">Macrolepiota fuliginosa MF-IS2</name>
    <dbReference type="NCBI Taxonomy" id="1400762"/>
    <lineage>
        <taxon>Eukaryota</taxon>
        <taxon>Fungi</taxon>
        <taxon>Dikarya</taxon>
        <taxon>Basidiomycota</taxon>
        <taxon>Agaricomycotina</taxon>
        <taxon>Agaricomycetes</taxon>
        <taxon>Agaricomycetidae</taxon>
        <taxon>Agaricales</taxon>
        <taxon>Agaricineae</taxon>
        <taxon>Agaricaceae</taxon>
        <taxon>Macrolepiota</taxon>
    </lineage>
</organism>
<name>A0A9P5X9E9_9AGAR</name>
<protein>
    <submittedName>
        <fullName evidence="1">Uncharacterized protein</fullName>
    </submittedName>
</protein>
<dbReference type="AlphaFoldDB" id="A0A9P5X9E9"/>
<dbReference type="OrthoDB" id="3153758at2759"/>
<sequence length="222" mass="24818">MGIKSPSGTYIGLICIALVWLLPIGIIASGGTAGEIAAKASSFFGQPVQEPLSDPLPNPLQPLIWENLKRGEHCLRYKTREYTAKSVGQNRGPAAMEECRRSRAQIHDIELRPTFCENLGTWSGIWGHWVVDFDEPDCETSWTTFEDQGCQVTTGSHRFTAKLDRWNRKDNWLIMCSTTPAEHTLHEKKLPVPSRCERVKDVVIGTWDVPDRSCLPVSTPAS</sequence>
<comment type="caution">
    <text evidence="1">The sequence shown here is derived from an EMBL/GenBank/DDBJ whole genome shotgun (WGS) entry which is preliminary data.</text>
</comment>
<evidence type="ECO:0000313" key="1">
    <source>
        <dbReference type="EMBL" id="KAF9445812.1"/>
    </source>
</evidence>
<reference evidence="1" key="1">
    <citation type="submission" date="2020-11" db="EMBL/GenBank/DDBJ databases">
        <authorList>
            <consortium name="DOE Joint Genome Institute"/>
            <person name="Ahrendt S."/>
            <person name="Riley R."/>
            <person name="Andreopoulos W."/>
            <person name="Labutti K."/>
            <person name="Pangilinan J."/>
            <person name="Ruiz-Duenas F.J."/>
            <person name="Barrasa J.M."/>
            <person name="Sanchez-Garcia M."/>
            <person name="Camarero S."/>
            <person name="Miyauchi S."/>
            <person name="Serrano A."/>
            <person name="Linde D."/>
            <person name="Babiker R."/>
            <person name="Drula E."/>
            <person name="Ayuso-Fernandez I."/>
            <person name="Pacheco R."/>
            <person name="Padilla G."/>
            <person name="Ferreira P."/>
            <person name="Barriuso J."/>
            <person name="Kellner H."/>
            <person name="Castanera R."/>
            <person name="Alfaro M."/>
            <person name="Ramirez L."/>
            <person name="Pisabarro A.G."/>
            <person name="Kuo A."/>
            <person name="Tritt A."/>
            <person name="Lipzen A."/>
            <person name="He G."/>
            <person name="Yan M."/>
            <person name="Ng V."/>
            <person name="Cullen D."/>
            <person name="Martin F."/>
            <person name="Rosso M.-N."/>
            <person name="Henrissat B."/>
            <person name="Hibbett D."/>
            <person name="Martinez A.T."/>
            <person name="Grigoriev I.V."/>
        </authorList>
    </citation>
    <scope>NUCLEOTIDE SEQUENCE</scope>
    <source>
        <strain evidence="1">MF-IS2</strain>
    </source>
</reference>
<evidence type="ECO:0000313" key="2">
    <source>
        <dbReference type="Proteomes" id="UP000807342"/>
    </source>
</evidence>
<proteinExistence type="predicted"/>
<dbReference type="Proteomes" id="UP000807342">
    <property type="component" value="Unassembled WGS sequence"/>
</dbReference>
<accession>A0A9P5X9E9</accession>
<gene>
    <name evidence="1" type="ORF">P691DRAFT_244828</name>
</gene>
<dbReference type="EMBL" id="MU151279">
    <property type="protein sequence ID" value="KAF9445812.1"/>
    <property type="molecule type" value="Genomic_DNA"/>
</dbReference>
<keyword evidence="2" id="KW-1185">Reference proteome</keyword>